<evidence type="ECO:0000256" key="2">
    <source>
        <dbReference type="ARBA" id="ARBA00009292"/>
    </source>
</evidence>
<comment type="similarity">
    <text evidence="2">Belongs to the [NiFe]/[NiFeSe] hydrogenase large subunit family.</text>
</comment>
<keyword evidence="3 6" id="KW-0533">Nickel</keyword>
<comment type="cofactor">
    <cofactor evidence="1 6">
        <name>Ni(2+)</name>
        <dbReference type="ChEBI" id="CHEBI:49786"/>
    </cofactor>
</comment>
<reference evidence="7 8" key="1">
    <citation type="submission" date="2015-09" db="EMBL/GenBank/DDBJ databases">
        <title>Whole genome shotgun sequence assembly of Aphanizomenon flos-aquae UKL13.</title>
        <authorList>
            <person name="Driscoll C."/>
        </authorList>
    </citation>
    <scope>NUCLEOTIDE SEQUENCE [LARGE SCALE GENOMIC DNA]</scope>
    <source>
        <strain evidence="7">MDT13</strain>
    </source>
</reference>
<feature type="binding site" evidence="6">
    <location>
        <position position="64"/>
    </location>
    <ligand>
        <name>Ni(2+)</name>
        <dbReference type="ChEBI" id="CHEBI:49786"/>
    </ligand>
</feature>
<keyword evidence="6" id="KW-0408">Iron</keyword>
<dbReference type="SUPFAM" id="SSF56762">
    <property type="entry name" value="HydB/Nqo4-like"/>
    <property type="match status" value="1"/>
</dbReference>
<feature type="binding site" evidence="6">
    <location>
        <position position="454"/>
    </location>
    <ligand>
        <name>Fe cation</name>
        <dbReference type="ChEBI" id="CHEBI:24875"/>
    </ligand>
</feature>
<evidence type="ECO:0000256" key="3">
    <source>
        <dbReference type="ARBA" id="ARBA00022596"/>
    </source>
</evidence>
<evidence type="ECO:0000313" key="8">
    <source>
        <dbReference type="Proteomes" id="UP000092382"/>
    </source>
</evidence>
<dbReference type="PANTHER" id="PTHR43600">
    <property type="entry name" value="COENZYME F420 HYDROGENASE, SUBUNIT ALPHA"/>
    <property type="match status" value="1"/>
</dbReference>
<keyword evidence="5" id="KW-0560">Oxidoreductase</keyword>
<keyword evidence="4 6" id="KW-0479">Metal-binding</keyword>
<comment type="cofactor">
    <cofactor evidence="6">
        <name>Fe cation</name>
        <dbReference type="ChEBI" id="CHEBI:24875"/>
    </cofactor>
</comment>
<evidence type="ECO:0000256" key="4">
    <source>
        <dbReference type="ARBA" id="ARBA00022723"/>
    </source>
</evidence>
<dbReference type="PROSITE" id="PS00508">
    <property type="entry name" value="NI_HGENASE_L_2"/>
    <property type="match status" value="1"/>
</dbReference>
<keyword evidence="6" id="KW-0460">Magnesium</keyword>
<evidence type="ECO:0000256" key="1">
    <source>
        <dbReference type="ARBA" id="ARBA00001967"/>
    </source>
</evidence>
<proteinExistence type="inferred from homology"/>
<accession>A0A1B7VIJ1</accession>
<feature type="binding site" evidence="6">
    <location>
        <position position="64"/>
    </location>
    <ligand>
        <name>Fe cation</name>
        <dbReference type="ChEBI" id="CHEBI:24875"/>
    </ligand>
</feature>
<dbReference type="PATRIC" id="fig|1710894.3.peg.2778"/>
<sequence>MKTIIIDPVTRIEGHAKISIYLDDEGQVNDARFHVTEFRGFEKFCVGRPFSEMPGITARICGICPVSHLLASAKTGDGILAVKIPKIATQLRRLMNLGQIIQSHALSFFYLSAPDLLLGMDSEPEKRNIFGLIAAEPELARGGIRLRQFGQEIIELLGGKKIHPSWAIPGGVSHSLTEENRTHIQQGIPEAKATVINAIELFKNLLKTHQKEIKTFGNFPSLFMGLVSSEGLWETYDGHIRFVDSIGNIVADKLDPNNYHEFIGEAVQADSYLKSPYYLPLGYPDSSDHCRLDSGMYRVGPLARLNICSQIGTTLADTELKEFRSYENGTIKSSFFYHYARLIEILAAIEHIEIILDDPDILSTRICAEAGINCLESVGVSEAPRGTLFHHYQVDENGLILKVNLIIATGQNNLAMNRTVAQIARHFIQGDDIKEGILNRVEAGIRAFDPCLSCSTHAMGQMPLLIEVVNNNGAVVNQICRN</sequence>
<gene>
    <name evidence="7" type="ORF">AN481_18170</name>
</gene>
<evidence type="ECO:0000256" key="6">
    <source>
        <dbReference type="PIRSR" id="PIRSR601501-1"/>
    </source>
</evidence>
<dbReference type="PANTHER" id="PTHR43600:SF2">
    <property type="entry name" value="F420-NON-REDUCING HYDROGENASE VHU SUBUNIT A"/>
    <property type="match status" value="1"/>
</dbReference>
<dbReference type="Proteomes" id="UP000092382">
    <property type="component" value="Unassembled WGS sequence"/>
</dbReference>
<organism evidence="7 8">
    <name type="scientific">Aphanizomenon flos-aquae LD13</name>
    <dbReference type="NCBI Taxonomy" id="1710894"/>
    <lineage>
        <taxon>Bacteria</taxon>
        <taxon>Bacillati</taxon>
        <taxon>Cyanobacteriota</taxon>
        <taxon>Cyanophyceae</taxon>
        <taxon>Nostocales</taxon>
        <taxon>Aphanizomenonaceae</taxon>
        <taxon>Aphanizomenon</taxon>
    </lineage>
</organism>
<protein>
    <submittedName>
        <fullName evidence="7">NADP oxidoreductase</fullName>
    </submittedName>
</protein>
<dbReference type="Gene3D" id="1.10.645.10">
    <property type="entry name" value="Cytochrome-c3 Hydrogenase, chain B"/>
    <property type="match status" value="1"/>
</dbReference>
<dbReference type="InterPro" id="IPR029014">
    <property type="entry name" value="NiFe-Hase_large"/>
</dbReference>
<dbReference type="EMBL" id="LJOY01000096">
    <property type="protein sequence ID" value="OBQ18652.1"/>
    <property type="molecule type" value="Genomic_DNA"/>
</dbReference>
<dbReference type="AlphaFoldDB" id="A0A1B7VIJ1"/>
<evidence type="ECO:0000313" key="7">
    <source>
        <dbReference type="EMBL" id="OBQ18652.1"/>
    </source>
</evidence>
<feature type="binding site" evidence="6">
    <location>
        <position position="61"/>
    </location>
    <ligand>
        <name>Ni(2+)</name>
        <dbReference type="ChEBI" id="CHEBI:49786"/>
    </ligand>
</feature>
<comment type="caution">
    <text evidence="7">The sequence shown here is derived from an EMBL/GenBank/DDBJ whole genome shotgun (WGS) entry which is preliminary data.</text>
</comment>
<dbReference type="Pfam" id="PF00374">
    <property type="entry name" value="NiFeSe_Hases"/>
    <property type="match status" value="1"/>
</dbReference>
<feature type="binding site" evidence="6">
    <location>
        <position position="42"/>
    </location>
    <ligand>
        <name>Mg(2+)</name>
        <dbReference type="ChEBI" id="CHEBI:18420"/>
    </ligand>
</feature>
<dbReference type="GO" id="GO:0008901">
    <property type="term" value="F:ferredoxin hydrogenase activity"/>
    <property type="evidence" value="ECO:0007669"/>
    <property type="project" value="InterPro"/>
</dbReference>
<feature type="binding site" evidence="6">
    <location>
        <position position="457"/>
    </location>
    <ligand>
        <name>Mg(2+)</name>
        <dbReference type="ChEBI" id="CHEBI:18420"/>
    </ligand>
</feature>
<feature type="binding site" evidence="6">
    <location>
        <position position="405"/>
    </location>
    <ligand>
        <name>Mg(2+)</name>
        <dbReference type="ChEBI" id="CHEBI:18420"/>
    </ligand>
</feature>
<name>A0A1B7VIJ1_APHFL</name>
<feature type="binding site" evidence="6">
    <location>
        <position position="451"/>
    </location>
    <ligand>
        <name>Ni(2+)</name>
        <dbReference type="ChEBI" id="CHEBI:49786"/>
    </ligand>
</feature>
<dbReference type="GO" id="GO:0016151">
    <property type="term" value="F:nickel cation binding"/>
    <property type="evidence" value="ECO:0007669"/>
    <property type="project" value="InterPro"/>
</dbReference>
<dbReference type="STRING" id="1803587.GCA_001593825_02732"/>
<evidence type="ECO:0000256" key="5">
    <source>
        <dbReference type="ARBA" id="ARBA00023002"/>
    </source>
</evidence>
<dbReference type="InterPro" id="IPR001501">
    <property type="entry name" value="Ni-dep_hyd_lsu"/>
</dbReference>
<dbReference type="InterPro" id="IPR018194">
    <property type="entry name" value="Ni-dep_hyd_lsu_Ni_BS"/>
</dbReference>